<dbReference type="InterPro" id="IPR018280">
    <property type="entry name" value="Ribosomal_uS3_CS"/>
</dbReference>
<dbReference type="Gene3D" id="3.30.1140.32">
    <property type="entry name" value="Ribosomal protein S3, C-terminal domain"/>
    <property type="match status" value="1"/>
</dbReference>
<dbReference type="PANTHER" id="PTHR11760">
    <property type="entry name" value="30S/40S RIBOSOMAL PROTEIN S3"/>
    <property type="match status" value="1"/>
</dbReference>
<accession>X1IFI3</accession>
<dbReference type="Pfam" id="PF00189">
    <property type="entry name" value="Ribosomal_S3_C"/>
    <property type="match status" value="1"/>
</dbReference>
<evidence type="ECO:0000313" key="6">
    <source>
        <dbReference type="EMBL" id="GAH64884.1"/>
    </source>
</evidence>
<feature type="compositionally biased region" description="Basic and acidic residues" evidence="4">
    <location>
        <begin position="124"/>
        <end position="134"/>
    </location>
</feature>
<evidence type="ECO:0000256" key="1">
    <source>
        <dbReference type="ARBA" id="ARBA00010761"/>
    </source>
</evidence>
<evidence type="ECO:0000256" key="4">
    <source>
        <dbReference type="SAM" id="MobiDB-lite"/>
    </source>
</evidence>
<dbReference type="SUPFAM" id="SSF54821">
    <property type="entry name" value="Ribosomal protein S3 C-terminal domain"/>
    <property type="match status" value="1"/>
</dbReference>
<dbReference type="PANTHER" id="PTHR11760:SF19">
    <property type="entry name" value="SMALL RIBOSOMAL SUBUNIT PROTEIN US3C"/>
    <property type="match status" value="1"/>
</dbReference>
<gene>
    <name evidence="6" type="ORF">S03H2_52296</name>
</gene>
<dbReference type="EMBL" id="BARU01033219">
    <property type="protein sequence ID" value="GAH64884.1"/>
    <property type="molecule type" value="Genomic_DNA"/>
</dbReference>
<proteinExistence type="inferred from homology"/>
<dbReference type="InterPro" id="IPR001351">
    <property type="entry name" value="Ribosomal_uS3_C"/>
</dbReference>
<name>X1IFI3_9ZZZZ</name>
<dbReference type="GO" id="GO:0003735">
    <property type="term" value="F:structural constituent of ribosome"/>
    <property type="evidence" value="ECO:0007669"/>
    <property type="project" value="InterPro"/>
</dbReference>
<protein>
    <recommendedName>
        <fullName evidence="5">Small ribosomal subunit protein uS3 C-terminal domain-containing protein</fullName>
    </recommendedName>
</protein>
<dbReference type="PROSITE" id="PS00548">
    <property type="entry name" value="RIBOSOMAL_S3"/>
    <property type="match status" value="1"/>
</dbReference>
<reference evidence="6" key="1">
    <citation type="journal article" date="2014" name="Front. Microbiol.">
        <title>High frequency of phylogenetically diverse reductive dehalogenase-homologous genes in deep subseafloor sedimentary metagenomes.</title>
        <authorList>
            <person name="Kawai M."/>
            <person name="Futagami T."/>
            <person name="Toyoda A."/>
            <person name="Takaki Y."/>
            <person name="Nishi S."/>
            <person name="Hori S."/>
            <person name="Arai W."/>
            <person name="Tsubouchi T."/>
            <person name="Morono Y."/>
            <person name="Uchiyama I."/>
            <person name="Ito T."/>
            <person name="Fujiyama A."/>
            <person name="Inagaki F."/>
            <person name="Takami H."/>
        </authorList>
    </citation>
    <scope>NUCLEOTIDE SEQUENCE</scope>
    <source>
        <strain evidence="6">Expedition CK06-06</strain>
    </source>
</reference>
<dbReference type="InterPro" id="IPR005704">
    <property type="entry name" value="Ribosomal_uS3_bac-typ"/>
</dbReference>
<evidence type="ECO:0000256" key="2">
    <source>
        <dbReference type="ARBA" id="ARBA00022980"/>
    </source>
</evidence>
<comment type="similarity">
    <text evidence="1">Belongs to the universal ribosomal protein uS3 family.</text>
</comment>
<dbReference type="GO" id="GO:0022627">
    <property type="term" value="C:cytosolic small ribosomal subunit"/>
    <property type="evidence" value="ECO:0007669"/>
    <property type="project" value="TreeGrafter"/>
</dbReference>
<comment type="caution">
    <text evidence="6">The sequence shown here is derived from an EMBL/GenBank/DDBJ whole genome shotgun (WGS) entry which is preliminary data.</text>
</comment>
<sequence length="199" mass="21052">LDAVLMAESISEQLKRRASFRRVIKQRLEACMQAGAKGVKITVGGRLSGAEIARSQTQLRGSIPLHTLEADVDYGFAVAVTTYGCIGVKVWIYRGMFAEQAQQEEEEMKAGAAMTRGRRRFQRRGGEARERGEGRGPPARRAPAAKRPAKSAAAKVPAHLSAGASAEAEASAKGDEAPSAEGQPAPDETGSGESSGTEQ</sequence>
<feature type="non-terminal residue" evidence="6">
    <location>
        <position position="1"/>
    </location>
</feature>
<dbReference type="InterPro" id="IPR057258">
    <property type="entry name" value="Ribosomal_uS3"/>
</dbReference>
<organism evidence="6">
    <name type="scientific">marine sediment metagenome</name>
    <dbReference type="NCBI Taxonomy" id="412755"/>
    <lineage>
        <taxon>unclassified sequences</taxon>
        <taxon>metagenomes</taxon>
        <taxon>ecological metagenomes</taxon>
    </lineage>
</organism>
<dbReference type="GO" id="GO:0006412">
    <property type="term" value="P:translation"/>
    <property type="evidence" value="ECO:0007669"/>
    <property type="project" value="InterPro"/>
</dbReference>
<keyword evidence="3" id="KW-0687">Ribonucleoprotein</keyword>
<feature type="compositionally biased region" description="Low complexity" evidence="4">
    <location>
        <begin position="150"/>
        <end position="169"/>
    </location>
</feature>
<evidence type="ECO:0000259" key="5">
    <source>
        <dbReference type="Pfam" id="PF00189"/>
    </source>
</evidence>
<dbReference type="AlphaFoldDB" id="X1IFI3"/>
<feature type="region of interest" description="Disordered" evidence="4">
    <location>
        <begin position="108"/>
        <end position="199"/>
    </location>
</feature>
<keyword evidence="2" id="KW-0689">Ribosomal protein</keyword>
<evidence type="ECO:0000256" key="3">
    <source>
        <dbReference type="ARBA" id="ARBA00023274"/>
    </source>
</evidence>
<dbReference type="InterPro" id="IPR036419">
    <property type="entry name" value="Ribosomal_S3_C_sf"/>
</dbReference>
<dbReference type="NCBIfam" id="TIGR01009">
    <property type="entry name" value="rpsC_bact"/>
    <property type="match status" value="1"/>
</dbReference>
<feature type="domain" description="Small ribosomal subunit protein uS3 C-terminal" evidence="5">
    <location>
        <begin position="10"/>
        <end position="92"/>
    </location>
</feature>